<reference evidence="1 2" key="1">
    <citation type="submission" date="2014-07" db="EMBL/GenBank/DDBJ databases">
        <authorList>
            <person name="Bishop-Lilly K.A."/>
            <person name="Broomall S.M."/>
            <person name="Chain P.S."/>
            <person name="Chertkov O."/>
            <person name="Coyne S.R."/>
            <person name="Daligault H.E."/>
            <person name="Davenport K.W."/>
            <person name="Erkkila T."/>
            <person name="Frey K.G."/>
            <person name="Gibbons H.S."/>
            <person name="Gu W."/>
            <person name="Jaissle J."/>
            <person name="Johnson S.L."/>
            <person name="Koroleva G.I."/>
            <person name="Ladner J.T."/>
            <person name="Lo C.-C."/>
            <person name="Minogue T.D."/>
            <person name="Munk C."/>
            <person name="Palacios G.F."/>
            <person name="Redden C.L."/>
            <person name="Rosenzweig C.N."/>
            <person name="Scholz M.B."/>
            <person name="Teshima H."/>
            <person name="Xu Y."/>
        </authorList>
    </citation>
    <scope>NUCLEOTIDE SEQUENCE [LARGE SCALE GENOMIC DNA]</scope>
    <source>
        <strain evidence="1 2">ATCC 33641</strain>
    </source>
</reference>
<keyword evidence="2" id="KW-1185">Reference proteome</keyword>
<evidence type="ECO:0000313" key="1">
    <source>
        <dbReference type="EMBL" id="KGA43654.1"/>
    </source>
</evidence>
<name>A0ABR4VW92_YERFR</name>
<sequence>MVAVQIQRTAGLGDIIRAGAEHIVCSGFECTAIDRGSAGIGAGGGKG</sequence>
<dbReference type="EMBL" id="JPPS01000010">
    <property type="protein sequence ID" value="KGA43654.1"/>
    <property type="molecule type" value="Genomic_DNA"/>
</dbReference>
<gene>
    <name evidence="1" type="ORF">DJ58_4323</name>
</gene>
<protein>
    <submittedName>
        <fullName evidence="1">Outer membrane autotransporter barrel domain protein</fullName>
    </submittedName>
</protein>
<proteinExistence type="predicted"/>
<comment type="caution">
    <text evidence="1">The sequence shown here is derived from an EMBL/GenBank/DDBJ whole genome shotgun (WGS) entry which is preliminary data.</text>
</comment>
<dbReference type="Proteomes" id="UP000029430">
    <property type="component" value="Unassembled WGS sequence"/>
</dbReference>
<organism evidence="1 2">
    <name type="scientific">Yersinia frederiksenii ATCC 33641</name>
    <dbReference type="NCBI Taxonomy" id="349966"/>
    <lineage>
        <taxon>Bacteria</taxon>
        <taxon>Pseudomonadati</taxon>
        <taxon>Pseudomonadota</taxon>
        <taxon>Gammaproteobacteria</taxon>
        <taxon>Enterobacterales</taxon>
        <taxon>Yersiniaceae</taxon>
        <taxon>Yersinia</taxon>
    </lineage>
</organism>
<accession>A0ABR4VW92</accession>
<evidence type="ECO:0000313" key="2">
    <source>
        <dbReference type="Proteomes" id="UP000029430"/>
    </source>
</evidence>